<evidence type="ECO:0000256" key="1">
    <source>
        <dbReference type="SAM" id="MobiDB-lite"/>
    </source>
</evidence>
<name>A0A388JTT8_CHABU</name>
<feature type="compositionally biased region" description="Basic and acidic residues" evidence="1">
    <location>
        <begin position="48"/>
        <end position="58"/>
    </location>
</feature>
<dbReference type="Pfam" id="PF00805">
    <property type="entry name" value="Pentapeptide"/>
    <property type="match status" value="2"/>
</dbReference>
<dbReference type="EMBL" id="BFEA01000018">
    <property type="protein sequence ID" value="GBG61201.1"/>
    <property type="molecule type" value="Genomic_DNA"/>
</dbReference>
<dbReference type="STRING" id="69332.A0A388JTT8"/>
<dbReference type="AlphaFoldDB" id="A0A388JTT8"/>
<dbReference type="Gramene" id="GBG61201">
    <property type="protein sequence ID" value="GBG61201"/>
    <property type="gene ID" value="CBR_g19734"/>
</dbReference>
<organism evidence="2 3">
    <name type="scientific">Chara braunii</name>
    <name type="common">Braun's stonewort</name>
    <dbReference type="NCBI Taxonomy" id="69332"/>
    <lineage>
        <taxon>Eukaryota</taxon>
        <taxon>Viridiplantae</taxon>
        <taxon>Streptophyta</taxon>
        <taxon>Charophyceae</taxon>
        <taxon>Charales</taxon>
        <taxon>Characeae</taxon>
        <taxon>Chara</taxon>
    </lineage>
</organism>
<dbReference type="Proteomes" id="UP000265515">
    <property type="component" value="Unassembled WGS sequence"/>
</dbReference>
<comment type="caution">
    <text evidence="2">The sequence shown here is derived from an EMBL/GenBank/DDBJ whole genome shotgun (WGS) entry which is preliminary data.</text>
</comment>
<keyword evidence="3" id="KW-1185">Reference proteome</keyword>
<accession>A0A388JTT8</accession>
<feature type="compositionally biased region" description="Low complexity" evidence="1">
    <location>
        <begin position="1"/>
        <end position="15"/>
    </location>
</feature>
<evidence type="ECO:0000313" key="2">
    <source>
        <dbReference type="EMBL" id="GBG61201.1"/>
    </source>
</evidence>
<dbReference type="SUPFAM" id="SSF141571">
    <property type="entry name" value="Pentapeptide repeat-like"/>
    <property type="match status" value="1"/>
</dbReference>
<dbReference type="InterPro" id="IPR053285">
    <property type="entry name" value="Thylakoid_lumenal_pentapeptide"/>
</dbReference>
<proteinExistence type="predicted"/>
<sequence length="364" mass="37946">MAAAAVGAGAAVGKALLPSMREGGDAQRGRSAGEAEAVRASAAAATEGKLRRLGEREQQSSSDGGRFPRRRRTMRPTIARDGGGGVFPRLCCAHAAKPKPSSSSPPPPGGCAGYAEQSAQQPAQRGSCDAAQHLPRNPVRHAFISSAVAAAAAASLALSGLGFVAPPLASAELNKYEADTRGEFGIGSAVQFGSADLRGTMHKNENFRRANFTSADMRGADFSGSFFNGAYMEKAVAYQTNFDGADLSDTLMDRMVLNEANLKNALLVRAVLTRSDLGDATIDGADFSDAVLDLQTKISLCKYASGTNPVTGMSTRESLGCGNRRRNAYGTPSAPILSSPPERLLDRDGFCDKSTGMCESSDLN</sequence>
<feature type="region of interest" description="Disordered" evidence="1">
    <location>
        <begin position="95"/>
        <end position="131"/>
    </location>
</feature>
<dbReference type="PANTHER" id="PTHR47121">
    <property type="entry name" value="THYLAKOID LUMENAL PROTEIN TL20.3, CHLOROPLASTIC"/>
    <property type="match status" value="1"/>
</dbReference>
<dbReference type="Gene3D" id="2.160.20.80">
    <property type="entry name" value="E3 ubiquitin-protein ligase SopA"/>
    <property type="match status" value="1"/>
</dbReference>
<dbReference type="OrthoDB" id="9989223at2759"/>
<reference evidence="2 3" key="1">
    <citation type="journal article" date="2018" name="Cell">
        <title>The Chara Genome: Secondary Complexity and Implications for Plant Terrestrialization.</title>
        <authorList>
            <person name="Nishiyama T."/>
            <person name="Sakayama H."/>
            <person name="Vries J.D."/>
            <person name="Buschmann H."/>
            <person name="Saint-Marcoux D."/>
            <person name="Ullrich K.K."/>
            <person name="Haas F.B."/>
            <person name="Vanderstraeten L."/>
            <person name="Becker D."/>
            <person name="Lang D."/>
            <person name="Vosolsobe S."/>
            <person name="Rombauts S."/>
            <person name="Wilhelmsson P.K.I."/>
            <person name="Janitza P."/>
            <person name="Kern R."/>
            <person name="Heyl A."/>
            <person name="Rumpler F."/>
            <person name="Villalobos L.I.A.C."/>
            <person name="Clay J.M."/>
            <person name="Skokan R."/>
            <person name="Toyoda A."/>
            <person name="Suzuki Y."/>
            <person name="Kagoshima H."/>
            <person name="Schijlen E."/>
            <person name="Tajeshwar N."/>
            <person name="Catarino B."/>
            <person name="Hetherington A.J."/>
            <person name="Saltykova A."/>
            <person name="Bonnot C."/>
            <person name="Breuninger H."/>
            <person name="Symeonidi A."/>
            <person name="Radhakrishnan G.V."/>
            <person name="Van Nieuwerburgh F."/>
            <person name="Deforce D."/>
            <person name="Chang C."/>
            <person name="Karol K.G."/>
            <person name="Hedrich R."/>
            <person name="Ulvskov P."/>
            <person name="Glockner G."/>
            <person name="Delwiche C.F."/>
            <person name="Petrasek J."/>
            <person name="Van de Peer Y."/>
            <person name="Friml J."/>
            <person name="Beilby M."/>
            <person name="Dolan L."/>
            <person name="Kohara Y."/>
            <person name="Sugano S."/>
            <person name="Fujiyama A."/>
            <person name="Delaux P.-M."/>
            <person name="Quint M."/>
            <person name="TheiBen G."/>
            <person name="Hagemann M."/>
            <person name="Harholt J."/>
            <person name="Dunand C."/>
            <person name="Zachgo S."/>
            <person name="Langdale J."/>
            <person name="Maumus F."/>
            <person name="Straeten D.V.D."/>
            <person name="Gould S.B."/>
            <person name="Rensing S.A."/>
        </authorList>
    </citation>
    <scope>NUCLEOTIDE SEQUENCE [LARGE SCALE GENOMIC DNA]</scope>
    <source>
        <strain evidence="2 3">S276</strain>
    </source>
</reference>
<gene>
    <name evidence="2" type="ORF">CBR_g19734</name>
</gene>
<dbReference type="GO" id="GO:0009543">
    <property type="term" value="C:chloroplast thylakoid lumen"/>
    <property type="evidence" value="ECO:0007669"/>
    <property type="project" value="EnsemblPlants"/>
</dbReference>
<feature type="region of interest" description="Disordered" evidence="1">
    <location>
        <begin position="1"/>
        <end position="82"/>
    </location>
</feature>
<dbReference type="PANTHER" id="PTHR47121:SF2">
    <property type="entry name" value="THYLAKOID LUMENAL PROTEIN TL20.3, CHLOROPLASTIC"/>
    <property type="match status" value="1"/>
</dbReference>
<protein>
    <submittedName>
        <fullName evidence="2">Uncharacterized protein</fullName>
    </submittedName>
</protein>
<evidence type="ECO:0000313" key="3">
    <source>
        <dbReference type="Proteomes" id="UP000265515"/>
    </source>
</evidence>
<feature type="compositionally biased region" description="Low complexity" evidence="1">
    <location>
        <begin position="38"/>
        <end position="47"/>
    </location>
</feature>
<dbReference type="InterPro" id="IPR001646">
    <property type="entry name" value="5peptide_repeat"/>
</dbReference>
<feature type="compositionally biased region" description="Basic and acidic residues" evidence="1">
    <location>
        <begin position="22"/>
        <end position="37"/>
    </location>
</feature>